<evidence type="ECO:0000256" key="6">
    <source>
        <dbReference type="ARBA" id="ARBA00022801"/>
    </source>
</evidence>
<organism evidence="10 11">
    <name type="scientific">Smittium simulii</name>
    <dbReference type="NCBI Taxonomy" id="133385"/>
    <lineage>
        <taxon>Eukaryota</taxon>
        <taxon>Fungi</taxon>
        <taxon>Fungi incertae sedis</taxon>
        <taxon>Zoopagomycota</taxon>
        <taxon>Kickxellomycotina</taxon>
        <taxon>Harpellomycetes</taxon>
        <taxon>Harpellales</taxon>
        <taxon>Legeriomycetaceae</taxon>
        <taxon>Smittium</taxon>
    </lineage>
</organism>
<keyword evidence="6" id="KW-0378">Hydrolase</keyword>
<feature type="domain" description="Ubiquitin-like" evidence="9">
    <location>
        <begin position="1"/>
        <end position="69"/>
    </location>
</feature>
<sequence length="498" mass="55147">MKLRMKFKENIMEIELNESLSLLTLKSLMEAEFKLPVENQLITYNSVPLTDNEKALETYNIVDNSLLIISHIDHALSTNTSQQTTTVATQPPNTLFDQSTTNGNTKKDAIAIEILRKRILSDETLAKQLKGVNPELLEAATNSPEKFAKMTSDLEQQRYQAELQKMLELEALNADPFNIEAQKRIEELIRSENVMKNMEHAMEYNPESFANVSMLYIDTVVNNHHVKAFVDSGAQVTIMNTSCAEKCGLMRLLDTRFSGIAKGVGTAKILGRIHNAVIKVGNQFLACSFTVMEGNNVELLFGLDMLKKHQACIDLKKNALIINDEAIKFLPEYQIPTITPNNATPSLSNATPNFSNATSSFNNASSGSVLNTPLKSTVKDNASTNLNTLEPMFEEFEADNIAKGKTLRTENNKMDLMSSSVAPILQAQPRPAASLNTEPPLPIRNSNTSTLPATSHRRRYSENNIESLINLGFTRERAIIALDAADGNVDMAAGFLFD</sequence>
<feature type="region of interest" description="Disordered" evidence="7">
    <location>
        <begin position="429"/>
        <end position="457"/>
    </location>
</feature>
<dbReference type="AlphaFoldDB" id="A0A2T9YUY0"/>
<dbReference type="STRING" id="133385.A0A2T9YUY0"/>
<dbReference type="Gene3D" id="1.10.8.10">
    <property type="entry name" value="DNA helicase RuvA subunit, C-terminal domain"/>
    <property type="match status" value="1"/>
</dbReference>
<dbReference type="Pfam" id="PF00240">
    <property type="entry name" value="ubiquitin"/>
    <property type="match status" value="1"/>
</dbReference>
<reference evidence="10 11" key="1">
    <citation type="journal article" date="2018" name="MBio">
        <title>Comparative Genomics Reveals the Core Gene Toolbox for the Fungus-Insect Symbiosis.</title>
        <authorList>
            <person name="Wang Y."/>
            <person name="Stata M."/>
            <person name="Wang W."/>
            <person name="Stajich J.E."/>
            <person name="White M.M."/>
            <person name="Moncalvo J.M."/>
        </authorList>
    </citation>
    <scope>NUCLEOTIDE SEQUENCE [LARGE SCALE GENOMIC DNA]</scope>
    <source>
        <strain evidence="10 11">SWE-8-4</strain>
    </source>
</reference>
<feature type="compositionally biased region" description="Polar residues" evidence="7">
    <location>
        <begin position="444"/>
        <end position="453"/>
    </location>
</feature>
<dbReference type="SMART" id="SM00165">
    <property type="entry name" value="UBA"/>
    <property type="match status" value="1"/>
</dbReference>
<dbReference type="PANTHER" id="PTHR15397">
    <property type="entry name" value="SODIUM-GLUCOSE COTRANSPORTER REGULATORY PROTEIN -RELATED"/>
    <property type="match status" value="1"/>
</dbReference>
<name>A0A2T9YUY0_9FUNG</name>
<evidence type="ECO:0000256" key="3">
    <source>
        <dbReference type="ARBA" id="ARBA00011128"/>
    </source>
</evidence>
<dbReference type="CDD" id="cd05479">
    <property type="entry name" value="RP_DDI"/>
    <property type="match status" value="1"/>
</dbReference>
<evidence type="ECO:0000256" key="2">
    <source>
        <dbReference type="ARBA" id="ARBA00009136"/>
    </source>
</evidence>
<evidence type="ECO:0000256" key="5">
    <source>
        <dbReference type="ARBA" id="ARBA00022750"/>
    </source>
</evidence>
<dbReference type="InterPro" id="IPR009060">
    <property type="entry name" value="UBA-like_sf"/>
</dbReference>
<accession>A0A2T9YUY0</accession>
<comment type="caution">
    <text evidence="10">The sequence shown here is derived from an EMBL/GenBank/DDBJ whole genome shotgun (WGS) entry which is preliminary data.</text>
</comment>
<dbReference type="InterPro" id="IPR000626">
    <property type="entry name" value="Ubiquitin-like_dom"/>
</dbReference>
<dbReference type="OrthoDB" id="1047367at2759"/>
<dbReference type="Proteomes" id="UP000245383">
    <property type="component" value="Unassembled WGS sequence"/>
</dbReference>
<dbReference type="SUPFAM" id="SSF46934">
    <property type="entry name" value="UBA-like"/>
    <property type="match status" value="1"/>
</dbReference>
<dbReference type="InterPro" id="IPR019103">
    <property type="entry name" value="Peptidase_aspartic_DDI1-type"/>
</dbReference>
<dbReference type="PROSITE" id="PS50053">
    <property type="entry name" value="UBIQUITIN_2"/>
    <property type="match status" value="1"/>
</dbReference>
<dbReference type="InterPro" id="IPR021109">
    <property type="entry name" value="Peptidase_aspartic_dom_sf"/>
</dbReference>
<dbReference type="CDD" id="cd14309">
    <property type="entry name" value="UBA_scDdi1_like"/>
    <property type="match status" value="1"/>
</dbReference>
<dbReference type="EMBL" id="MBFR01000041">
    <property type="protein sequence ID" value="PVU96084.1"/>
    <property type="molecule type" value="Genomic_DNA"/>
</dbReference>
<dbReference type="Gene3D" id="3.10.20.90">
    <property type="entry name" value="Phosphatidylinositol 3-kinase Catalytic Subunit, Chain A, domain 1"/>
    <property type="match status" value="1"/>
</dbReference>
<dbReference type="SUPFAM" id="SSF50630">
    <property type="entry name" value="Acid proteases"/>
    <property type="match status" value="1"/>
</dbReference>
<keyword evidence="4" id="KW-0645">Protease</keyword>
<protein>
    <recommendedName>
        <fullName evidence="12">DNA damage-inducible protein 1</fullName>
    </recommendedName>
</protein>
<comment type="similarity">
    <text evidence="2">Belongs to the DDI1 family.</text>
</comment>
<evidence type="ECO:0000259" key="8">
    <source>
        <dbReference type="PROSITE" id="PS50030"/>
    </source>
</evidence>
<keyword evidence="5" id="KW-0064">Aspartyl protease</keyword>
<dbReference type="PANTHER" id="PTHR15397:SF3">
    <property type="entry name" value="DNA DAMAGE INDUCIBLE 1 HOMOLOG 2"/>
    <property type="match status" value="1"/>
</dbReference>
<dbReference type="Pfam" id="PF09668">
    <property type="entry name" value="Asp_protease"/>
    <property type="match status" value="1"/>
</dbReference>
<gene>
    <name evidence="10" type="ORF">BB561_001400</name>
</gene>
<evidence type="ECO:0000313" key="11">
    <source>
        <dbReference type="Proteomes" id="UP000245383"/>
    </source>
</evidence>
<dbReference type="InterPro" id="IPR029071">
    <property type="entry name" value="Ubiquitin-like_domsf"/>
</dbReference>
<dbReference type="GO" id="GO:0006508">
    <property type="term" value="P:proteolysis"/>
    <property type="evidence" value="ECO:0007669"/>
    <property type="project" value="UniProtKB-KW"/>
</dbReference>
<evidence type="ECO:0000256" key="1">
    <source>
        <dbReference type="ARBA" id="ARBA00003231"/>
    </source>
</evidence>
<evidence type="ECO:0000259" key="9">
    <source>
        <dbReference type="PROSITE" id="PS50053"/>
    </source>
</evidence>
<evidence type="ECO:0000256" key="4">
    <source>
        <dbReference type="ARBA" id="ARBA00022670"/>
    </source>
</evidence>
<evidence type="ECO:0000256" key="7">
    <source>
        <dbReference type="SAM" id="MobiDB-lite"/>
    </source>
</evidence>
<comment type="function">
    <text evidence="1">Probable aspartic protease. May be involved in the regulation of exocytosis. Acts as a linker between the 19S proteasome and polyubiquitinated proteins via UBA domain interactions with ubiquitin for their subsequent degradation. Required for S-phase checkpoint control.</text>
</comment>
<dbReference type="Pfam" id="PF00627">
    <property type="entry name" value="UBA"/>
    <property type="match status" value="1"/>
</dbReference>
<evidence type="ECO:0000313" key="10">
    <source>
        <dbReference type="EMBL" id="PVU96084.1"/>
    </source>
</evidence>
<evidence type="ECO:0008006" key="12">
    <source>
        <dbReference type="Google" id="ProtNLM"/>
    </source>
</evidence>
<keyword evidence="11" id="KW-1185">Reference proteome</keyword>
<comment type="subunit">
    <text evidence="3">Binds ubiquitin and polyubiquitinated proteins.</text>
</comment>
<dbReference type="SUPFAM" id="SSF54236">
    <property type="entry name" value="Ubiquitin-like"/>
    <property type="match status" value="1"/>
</dbReference>
<proteinExistence type="inferred from homology"/>
<dbReference type="PROSITE" id="PS50030">
    <property type="entry name" value="UBA"/>
    <property type="match status" value="1"/>
</dbReference>
<dbReference type="Gene3D" id="2.40.70.10">
    <property type="entry name" value="Acid Proteases"/>
    <property type="match status" value="1"/>
</dbReference>
<feature type="domain" description="UBA" evidence="8">
    <location>
        <begin position="459"/>
        <end position="498"/>
    </location>
</feature>
<dbReference type="GO" id="GO:0004190">
    <property type="term" value="F:aspartic-type endopeptidase activity"/>
    <property type="evidence" value="ECO:0007669"/>
    <property type="project" value="UniProtKB-KW"/>
</dbReference>
<dbReference type="InterPro" id="IPR015940">
    <property type="entry name" value="UBA"/>
</dbReference>